<evidence type="ECO:0000313" key="3">
    <source>
        <dbReference type="Proteomes" id="UP001341281"/>
    </source>
</evidence>
<dbReference type="EMBL" id="CP144753">
    <property type="protein sequence ID" value="WVZ95258.1"/>
    <property type="molecule type" value="Genomic_DNA"/>
</dbReference>
<dbReference type="Proteomes" id="UP001341281">
    <property type="component" value="Chromosome 09"/>
</dbReference>
<feature type="compositionally biased region" description="Low complexity" evidence="1">
    <location>
        <begin position="57"/>
        <end position="66"/>
    </location>
</feature>
<feature type="compositionally biased region" description="Basic and acidic residues" evidence="1">
    <location>
        <begin position="93"/>
        <end position="107"/>
    </location>
</feature>
<protein>
    <submittedName>
        <fullName evidence="2">Uncharacterized protein</fullName>
    </submittedName>
</protein>
<feature type="compositionally biased region" description="Basic and acidic residues" evidence="1">
    <location>
        <begin position="73"/>
        <end position="85"/>
    </location>
</feature>
<reference evidence="2 3" key="1">
    <citation type="submission" date="2024-02" db="EMBL/GenBank/DDBJ databases">
        <title>High-quality chromosome-scale genome assembly of Pensacola bahiagrass (Paspalum notatum Flugge var. saurae).</title>
        <authorList>
            <person name="Vega J.M."/>
            <person name="Podio M."/>
            <person name="Orjuela J."/>
            <person name="Siena L.A."/>
            <person name="Pessino S.C."/>
            <person name="Combes M.C."/>
            <person name="Mariac C."/>
            <person name="Albertini E."/>
            <person name="Pupilli F."/>
            <person name="Ortiz J.P.A."/>
            <person name="Leblanc O."/>
        </authorList>
    </citation>
    <scope>NUCLEOTIDE SEQUENCE [LARGE SCALE GENOMIC DNA]</scope>
    <source>
        <strain evidence="2">R1</strain>
        <tissue evidence="2">Leaf</tissue>
    </source>
</reference>
<organism evidence="2 3">
    <name type="scientific">Paspalum notatum var. saurae</name>
    <dbReference type="NCBI Taxonomy" id="547442"/>
    <lineage>
        <taxon>Eukaryota</taxon>
        <taxon>Viridiplantae</taxon>
        <taxon>Streptophyta</taxon>
        <taxon>Embryophyta</taxon>
        <taxon>Tracheophyta</taxon>
        <taxon>Spermatophyta</taxon>
        <taxon>Magnoliopsida</taxon>
        <taxon>Liliopsida</taxon>
        <taxon>Poales</taxon>
        <taxon>Poaceae</taxon>
        <taxon>PACMAD clade</taxon>
        <taxon>Panicoideae</taxon>
        <taxon>Andropogonodae</taxon>
        <taxon>Paspaleae</taxon>
        <taxon>Paspalinae</taxon>
        <taxon>Paspalum</taxon>
    </lineage>
</organism>
<sequence>MVAMTVIVAGSHKRWCTAFAKTSPSPGHHNHHQLAPVAGRAPMRRRPPPVLQRRLDPGLASLAPAGAGTGGRYEGERGEGREGVEMRQLGRSGADERRRQRGGDQTG</sequence>
<dbReference type="AlphaFoldDB" id="A0AAQ3UPP2"/>
<evidence type="ECO:0000313" key="2">
    <source>
        <dbReference type="EMBL" id="WVZ95258.1"/>
    </source>
</evidence>
<keyword evidence="3" id="KW-1185">Reference proteome</keyword>
<proteinExistence type="predicted"/>
<gene>
    <name evidence="2" type="ORF">U9M48_041049</name>
</gene>
<accession>A0AAQ3UPP2</accession>
<feature type="region of interest" description="Disordered" evidence="1">
    <location>
        <begin position="21"/>
        <end position="107"/>
    </location>
</feature>
<evidence type="ECO:0000256" key="1">
    <source>
        <dbReference type="SAM" id="MobiDB-lite"/>
    </source>
</evidence>
<name>A0AAQ3UPP2_PASNO</name>